<evidence type="ECO:0000313" key="2">
    <source>
        <dbReference type="EMBL" id="CAD8337350.1"/>
    </source>
</evidence>
<organism evidence="2">
    <name type="scientific">Craspedostauros australis</name>
    <dbReference type="NCBI Taxonomy" id="1486917"/>
    <lineage>
        <taxon>Eukaryota</taxon>
        <taxon>Sar</taxon>
        <taxon>Stramenopiles</taxon>
        <taxon>Ochrophyta</taxon>
        <taxon>Bacillariophyta</taxon>
        <taxon>Bacillariophyceae</taxon>
        <taxon>Bacillariophycidae</taxon>
        <taxon>Naviculales</taxon>
        <taxon>Naviculaceae</taxon>
        <taxon>Craspedostauros</taxon>
    </lineage>
</organism>
<accession>A0A7R9ZNS8</accession>
<dbReference type="EMBL" id="HBEF01015133">
    <property type="protein sequence ID" value="CAD8337350.1"/>
    <property type="molecule type" value="Transcribed_RNA"/>
</dbReference>
<feature type="transmembrane region" description="Helical" evidence="1">
    <location>
        <begin position="6"/>
        <end position="31"/>
    </location>
</feature>
<reference evidence="2" key="1">
    <citation type="submission" date="2021-01" db="EMBL/GenBank/DDBJ databases">
        <authorList>
            <person name="Corre E."/>
            <person name="Pelletier E."/>
            <person name="Niang G."/>
            <person name="Scheremetjew M."/>
            <person name="Finn R."/>
            <person name="Kale V."/>
            <person name="Holt S."/>
            <person name="Cochrane G."/>
            <person name="Meng A."/>
            <person name="Brown T."/>
            <person name="Cohen L."/>
        </authorList>
    </citation>
    <scope>NUCLEOTIDE SEQUENCE</scope>
    <source>
        <strain evidence="2">CCMP3328</strain>
    </source>
</reference>
<protein>
    <submittedName>
        <fullName evidence="2">Uncharacterized protein</fullName>
    </submittedName>
</protein>
<keyword evidence="1" id="KW-0812">Transmembrane</keyword>
<evidence type="ECO:0000256" key="1">
    <source>
        <dbReference type="SAM" id="Phobius"/>
    </source>
</evidence>
<name>A0A7R9ZNS8_9STRA</name>
<feature type="transmembrane region" description="Helical" evidence="1">
    <location>
        <begin position="103"/>
        <end position="123"/>
    </location>
</feature>
<keyword evidence="1" id="KW-0472">Membrane</keyword>
<gene>
    <name evidence="2" type="ORF">CAUS1442_LOCUS9478</name>
</gene>
<sequence>MRLDSSIVFLHIFPTTVGAVAVGQIIERLHLGLDGRQIRQARSQRPPSLQSNGFWVMASATLAVNLFRLLMYSQVFGIDHLCLFPINQPAGDDVIVAPDAARFFWRLDQAIVGVCWAIVAYVVRNVRRSVRTRYRIPPTMPALGQSEDAALALCCPQLVVAQILRHTTDYDSFGSAYCSRTGIPSLAGGEIV</sequence>
<proteinExistence type="predicted"/>
<dbReference type="AlphaFoldDB" id="A0A7R9ZNS8"/>
<keyword evidence="1" id="KW-1133">Transmembrane helix</keyword>